<dbReference type="EMBL" id="CP062796">
    <property type="protein sequence ID" value="QUL98249.1"/>
    <property type="molecule type" value="Genomic_DNA"/>
</dbReference>
<dbReference type="AlphaFoldDB" id="A0AAT9LBW7"/>
<reference evidence="1" key="1">
    <citation type="submission" date="2020-10" db="EMBL/GenBank/DDBJ databases">
        <authorList>
            <person name="Kadnikov V."/>
            <person name="Beletsky A.V."/>
            <person name="Mardanov A.V."/>
            <person name="Karnachuk O.V."/>
            <person name="Ravin N.V."/>
        </authorList>
    </citation>
    <scope>NUCLEOTIDE SEQUENCE</scope>
    <source>
        <strain evidence="1">Bu02</strain>
    </source>
</reference>
<dbReference type="InterPro" id="IPR023378">
    <property type="entry name" value="YheA/YmcA-like_dom_sf"/>
</dbReference>
<dbReference type="Pfam" id="PF06133">
    <property type="entry name" value="Com_YlbF"/>
    <property type="match status" value="1"/>
</dbReference>
<dbReference type="Gene3D" id="1.20.1500.10">
    <property type="entry name" value="YheA/YmcA-like"/>
    <property type="match status" value="1"/>
</dbReference>
<accession>A0AAT9LBW7</accession>
<dbReference type="InterPro" id="IPR010368">
    <property type="entry name" value="Com_YlbF"/>
</dbReference>
<dbReference type="KEGG" id="fcz:IMF26_09480"/>
<proteinExistence type="predicted"/>
<sequence>MAVYDKAYELARELKGSEEYKEYQKAKQAILENPQALSILREYRTHQLAAQSAILTGKELDEKQKAALGRIQEIVNMHGPVKRFIEAEERVLVVLADIQKILQDAMNLLDYMQGDTASRREGASA</sequence>
<name>A0AAT9LBW7_9FIRM</name>
<protein>
    <submittedName>
        <fullName evidence="1">YlbF family regulator</fullName>
    </submittedName>
</protein>
<dbReference type="SUPFAM" id="SSF158622">
    <property type="entry name" value="YheA/YmcA-like"/>
    <property type="match status" value="1"/>
</dbReference>
<organism evidence="1">
    <name type="scientific">Candidatus Fermentithermobacillus carboniphilus</name>
    <dbReference type="NCBI Taxonomy" id="3085328"/>
    <lineage>
        <taxon>Bacteria</taxon>
        <taxon>Bacillati</taxon>
        <taxon>Bacillota</taxon>
        <taxon>Candidatus Fermentithermobacillia</taxon>
        <taxon>Candidatus Fermentithermobacillales</taxon>
        <taxon>Candidatus Fermentithermobacillaceae</taxon>
        <taxon>Candidatus Fermentithermobacillus</taxon>
    </lineage>
</organism>
<reference evidence="1" key="2">
    <citation type="journal article" date="2023" name="Biology">
        <title>Prokaryotic Life Associated with Coal-Fire Gas Vents Revealed by Metagenomics.</title>
        <authorList>
            <person name="Kadnikov V.V."/>
            <person name="Mardanov A.V."/>
            <person name="Beletsky A.V."/>
            <person name="Karnachuk O.V."/>
            <person name="Ravin N.V."/>
        </authorList>
    </citation>
    <scope>NUCLEOTIDE SEQUENCE</scope>
    <source>
        <strain evidence="1">Bu02</strain>
    </source>
</reference>
<gene>
    <name evidence="1" type="ORF">IMF26_09480</name>
</gene>
<evidence type="ECO:0000313" key="1">
    <source>
        <dbReference type="EMBL" id="QUL98249.1"/>
    </source>
</evidence>